<dbReference type="OrthoDB" id="6713581at2"/>
<dbReference type="Gene3D" id="3.90.550.10">
    <property type="entry name" value="Spore Coat Polysaccharide Biosynthesis Protein SpsA, Chain A"/>
    <property type="match status" value="1"/>
</dbReference>
<dbReference type="InterPro" id="IPR029044">
    <property type="entry name" value="Nucleotide-diphossugar_trans"/>
</dbReference>
<evidence type="ECO:0000259" key="1">
    <source>
        <dbReference type="Pfam" id="PF00535"/>
    </source>
</evidence>
<dbReference type="Pfam" id="PF00535">
    <property type="entry name" value="Glycos_transf_2"/>
    <property type="match status" value="1"/>
</dbReference>
<feature type="domain" description="Glycosyltransferase 2-like" evidence="1">
    <location>
        <begin position="4"/>
        <end position="128"/>
    </location>
</feature>
<accession>A0A0M0GA64</accession>
<dbReference type="PANTHER" id="PTHR43685">
    <property type="entry name" value="GLYCOSYLTRANSFERASE"/>
    <property type="match status" value="1"/>
</dbReference>
<dbReference type="SUPFAM" id="SSF53448">
    <property type="entry name" value="Nucleotide-diphospho-sugar transferases"/>
    <property type="match status" value="1"/>
</dbReference>
<keyword evidence="3" id="KW-1185">Reference proteome</keyword>
<dbReference type="PATRIC" id="fig|1459.3.peg.1152"/>
<evidence type="ECO:0000313" key="3">
    <source>
        <dbReference type="Proteomes" id="UP000037109"/>
    </source>
</evidence>
<name>A0A0M0GA64_SPOGL</name>
<protein>
    <recommendedName>
        <fullName evidence="1">Glycosyltransferase 2-like domain-containing protein</fullName>
    </recommendedName>
</protein>
<dbReference type="AlphaFoldDB" id="A0A0M0GA64"/>
<comment type="caution">
    <text evidence="2">The sequence shown here is derived from an EMBL/GenBank/DDBJ whole genome shotgun (WGS) entry which is preliminary data.</text>
</comment>
<dbReference type="RefSeq" id="WP_082341109.1">
    <property type="nucleotide sequence ID" value="NZ_LGUF01000007.1"/>
</dbReference>
<dbReference type="Proteomes" id="UP000037109">
    <property type="component" value="Unassembled WGS sequence"/>
</dbReference>
<evidence type="ECO:0000313" key="2">
    <source>
        <dbReference type="EMBL" id="KON86326.1"/>
    </source>
</evidence>
<gene>
    <name evidence="2" type="ORF">AF332_05500</name>
</gene>
<dbReference type="EMBL" id="LGUF01000007">
    <property type="protein sequence ID" value="KON86326.1"/>
    <property type="molecule type" value="Genomic_DNA"/>
</dbReference>
<sequence>MVSIICCTMRQDYMENVFQNYENQVWEEKELIIILNNDEMDNAAWRKRAKESHNVTVFQLREEVTLGECLNIAILNSRYNIIAKFDDDDFYAPNYLAQSVRTLKETKADIVGKRTVYMYFQKEKLLAIQKPGKENRFVKHGIKGATLVFRKEIVDHVPFPDVNLGEDTYFLKLCNKNKLKIYSGDKNNYACLRISQPGHHTWTADNDRLIRKSAPVSRTSDLNKVKQIVSDGGEAYK</sequence>
<organism evidence="2 3">
    <name type="scientific">Sporosarcina globispora</name>
    <name type="common">Bacillus globisporus</name>
    <dbReference type="NCBI Taxonomy" id="1459"/>
    <lineage>
        <taxon>Bacteria</taxon>
        <taxon>Bacillati</taxon>
        <taxon>Bacillota</taxon>
        <taxon>Bacilli</taxon>
        <taxon>Bacillales</taxon>
        <taxon>Caryophanaceae</taxon>
        <taxon>Sporosarcina</taxon>
    </lineage>
</organism>
<dbReference type="STRING" id="1459.AF332_05500"/>
<proteinExistence type="predicted"/>
<dbReference type="PANTHER" id="PTHR43685:SF2">
    <property type="entry name" value="GLYCOSYLTRANSFERASE 2-LIKE DOMAIN-CONTAINING PROTEIN"/>
    <property type="match status" value="1"/>
</dbReference>
<dbReference type="InterPro" id="IPR001173">
    <property type="entry name" value="Glyco_trans_2-like"/>
</dbReference>
<dbReference type="InterPro" id="IPR050834">
    <property type="entry name" value="Glycosyltransf_2"/>
</dbReference>
<reference evidence="3" key="1">
    <citation type="submission" date="2015-07" db="EMBL/GenBank/DDBJ databases">
        <title>Fjat-10036 dsm4.</title>
        <authorList>
            <person name="Liu B."/>
            <person name="Wang J."/>
            <person name="Zhu Y."/>
            <person name="Liu G."/>
            <person name="Chen Q."/>
            <person name="Chen Z."/>
            <person name="Lan J."/>
            <person name="Che J."/>
            <person name="Ge C."/>
            <person name="Shi H."/>
            <person name="Pan Z."/>
            <person name="Liu X."/>
        </authorList>
    </citation>
    <scope>NUCLEOTIDE SEQUENCE [LARGE SCALE GENOMIC DNA]</scope>
    <source>
        <strain evidence="3">DSM 4</strain>
    </source>
</reference>
<dbReference type="CDD" id="cd00761">
    <property type="entry name" value="Glyco_tranf_GTA_type"/>
    <property type="match status" value="1"/>
</dbReference>